<protein>
    <recommendedName>
        <fullName evidence="3">TIGR02678 family protein</fullName>
    </recommendedName>
</protein>
<reference evidence="1" key="1">
    <citation type="submission" date="2022-12" db="EMBL/GenBank/DDBJ databases">
        <authorList>
            <person name="Krivoruchko A.V."/>
            <person name="Elkin A."/>
        </authorList>
    </citation>
    <scope>NUCLEOTIDE SEQUENCE</scope>
    <source>
        <strain evidence="1">IEGM 1391</strain>
    </source>
</reference>
<comment type="caution">
    <text evidence="1">The sequence shown here is derived from an EMBL/GenBank/DDBJ whole genome shotgun (WGS) entry which is preliminary data.</text>
</comment>
<dbReference type="EMBL" id="JAPWIJ010000018">
    <property type="protein sequence ID" value="MCZ4522089.1"/>
    <property type="molecule type" value="Genomic_DNA"/>
</dbReference>
<accession>A0ABT4MM67</accession>
<name>A0ABT4MM67_9NOCA</name>
<organism evidence="1 2">
    <name type="scientific">Rhodococcus ruber</name>
    <dbReference type="NCBI Taxonomy" id="1830"/>
    <lineage>
        <taxon>Bacteria</taxon>
        <taxon>Bacillati</taxon>
        <taxon>Actinomycetota</taxon>
        <taxon>Actinomycetes</taxon>
        <taxon>Mycobacteriales</taxon>
        <taxon>Nocardiaceae</taxon>
        <taxon>Rhodococcus</taxon>
    </lineage>
</organism>
<keyword evidence="2" id="KW-1185">Reference proteome</keyword>
<evidence type="ECO:0000313" key="1">
    <source>
        <dbReference type="EMBL" id="MCZ4522089.1"/>
    </source>
</evidence>
<dbReference type="Proteomes" id="UP001081071">
    <property type="component" value="Unassembled WGS sequence"/>
</dbReference>
<proteinExistence type="predicted"/>
<dbReference type="RefSeq" id="WP_269608530.1">
    <property type="nucleotide sequence ID" value="NZ_JAPWIJ010000018.1"/>
</dbReference>
<sequence>MKGSSMDDAVSAALSYFDSVDPALAADARLGWDGLIGVSPPAGPTQHSVQSFLWVYLRHAAEGPDRGVDIARALGELLDRLGRVVYADIARSAVTEELVRTPDDAAWLQKYRAATDQSGIGALDTELVTWQDAPTGIERVIVEKIGETLEVATIAGEFDPSRPGGRPLGANARAMRRRGVTDAVLTADRGRDGCEAVLLEQLLDHRIELWSSYSAPRAELYLGLRDALHDAVEPMYGCVRRLETFIGCIGDGVTLTDAGYLPDELVATIANTVFSPNERAREWSLRNDPEDQHVGRELDTEKVLVLRRLLMRVRLLRRSAGRLVPTARTRQLSSDGLWRVLTGGLVGTGYHPDTIAAEVVLARMIVGQDVADTETSADDLARLLRAEGWTHAGKVPAPEHAEPLARTLVVELSALGAVELSDRDRTSGSSTAGSVATDEGRRLAAAVLRHRLLHTRYPSL</sequence>
<gene>
    <name evidence="1" type="ORF">O4220_26510</name>
</gene>
<evidence type="ECO:0008006" key="3">
    <source>
        <dbReference type="Google" id="ProtNLM"/>
    </source>
</evidence>
<evidence type="ECO:0000313" key="2">
    <source>
        <dbReference type="Proteomes" id="UP001081071"/>
    </source>
</evidence>